<dbReference type="Gene3D" id="3.90.550.10">
    <property type="entry name" value="Spore Coat Polysaccharide Biosynthesis Protein SpsA, Chain A"/>
    <property type="match status" value="1"/>
</dbReference>
<keyword evidence="2" id="KW-0328">Glycosyltransferase</keyword>
<dbReference type="PANTHER" id="PTHR43179:SF12">
    <property type="entry name" value="GALACTOFURANOSYLTRANSFERASE GLFT2"/>
    <property type="match status" value="1"/>
</dbReference>
<organism evidence="5 6">
    <name type="scientific">Marichromatium gracile</name>
    <name type="common">Chromatium gracile</name>
    <dbReference type="NCBI Taxonomy" id="1048"/>
    <lineage>
        <taxon>Bacteria</taxon>
        <taxon>Pseudomonadati</taxon>
        <taxon>Pseudomonadota</taxon>
        <taxon>Gammaproteobacteria</taxon>
        <taxon>Chromatiales</taxon>
        <taxon>Chromatiaceae</taxon>
        <taxon>Marichromatium</taxon>
    </lineage>
</organism>
<proteinExistence type="inferred from homology"/>
<dbReference type="PANTHER" id="PTHR43179">
    <property type="entry name" value="RHAMNOSYLTRANSFERASE WBBL"/>
    <property type="match status" value="1"/>
</dbReference>
<evidence type="ECO:0000313" key="5">
    <source>
        <dbReference type="EMBL" id="TCW35115.1"/>
    </source>
</evidence>
<gene>
    <name evidence="5" type="ORF">EDC29_10754</name>
</gene>
<name>A0A4R4A8L7_MARGR</name>
<comment type="similarity">
    <text evidence="1">Belongs to the glycosyltransferase 2 family.</text>
</comment>
<dbReference type="Proteomes" id="UP000295247">
    <property type="component" value="Unassembled WGS sequence"/>
</dbReference>
<keyword evidence="3 5" id="KW-0808">Transferase</keyword>
<evidence type="ECO:0000313" key="6">
    <source>
        <dbReference type="Proteomes" id="UP000295247"/>
    </source>
</evidence>
<protein>
    <submittedName>
        <fullName evidence="5">GT2 family glycosyltransferase</fullName>
    </submittedName>
</protein>
<dbReference type="AlphaFoldDB" id="A0A4R4A8L7"/>
<dbReference type="InterPro" id="IPR029044">
    <property type="entry name" value="Nucleotide-diphossugar_trans"/>
</dbReference>
<evidence type="ECO:0000256" key="3">
    <source>
        <dbReference type="ARBA" id="ARBA00022679"/>
    </source>
</evidence>
<comment type="caution">
    <text evidence="5">The sequence shown here is derived from an EMBL/GenBank/DDBJ whole genome shotgun (WGS) entry which is preliminary data.</text>
</comment>
<sequence length="308" mass="34578">MDASIIVCTYNRADSLAETLDALAALRTPPGCDWEVVVVDNNSSDHTAALLRERAAGWSRLRAVSEPRQGLSHARNQGIASARGEVLLFTDDDVLPEPDWLEQVLDGLERERADACGGYIAPIWERPPPSWLSARFHGFLAVRMDERGPFVFNPGDSPPYGANMAFRRAVFERVGGFDVNRGRKGAVLASGEDGELFERVLAAGMRVVWLPRARVHHKVEAFRLERRYFRRWRYQNSRNLAQARGLPGGRRLLGVPLYVLPQLARAVGRWLLALATAPADETFRREILIHHFLGTIHGLYDTRARGHE</sequence>
<accession>A0A4R4A8L7</accession>
<dbReference type="RefSeq" id="WP_123140347.1">
    <property type="nucleotide sequence ID" value="NZ_NRRH01000004.1"/>
</dbReference>
<evidence type="ECO:0000256" key="1">
    <source>
        <dbReference type="ARBA" id="ARBA00006739"/>
    </source>
</evidence>
<dbReference type="Pfam" id="PF00535">
    <property type="entry name" value="Glycos_transf_2"/>
    <property type="match status" value="1"/>
</dbReference>
<evidence type="ECO:0000256" key="2">
    <source>
        <dbReference type="ARBA" id="ARBA00022676"/>
    </source>
</evidence>
<dbReference type="InterPro" id="IPR001173">
    <property type="entry name" value="Glyco_trans_2-like"/>
</dbReference>
<evidence type="ECO:0000259" key="4">
    <source>
        <dbReference type="Pfam" id="PF00535"/>
    </source>
</evidence>
<dbReference type="EMBL" id="SMDC01000007">
    <property type="protein sequence ID" value="TCW35115.1"/>
    <property type="molecule type" value="Genomic_DNA"/>
</dbReference>
<feature type="domain" description="Glycosyltransferase 2-like" evidence="4">
    <location>
        <begin position="4"/>
        <end position="174"/>
    </location>
</feature>
<reference evidence="5 6" key="1">
    <citation type="submission" date="2019-03" db="EMBL/GenBank/DDBJ databases">
        <title>Genomic Encyclopedia of Type Strains, Phase IV (KMG-IV): sequencing the most valuable type-strain genomes for metagenomic binning, comparative biology and taxonomic classification.</title>
        <authorList>
            <person name="Goeker M."/>
        </authorList>
    </citation>
    <scope>NUCLEOTIDE SEQUENCE [LARGE SCALE GENOMIC DNA]</scope>
    <source>
        <strain evidence="5 6">DSM 203</strain>
    </source>
</reference>
<dbReference type="SUPFAM" id="SSF53448">
    <property type="entry name" value="Nucleotide-diphospho-sugar transferases"/>
    <property type="match status" value="1"/>
</dbReference>
<dbReference type="GO" id="GO:0016757">
    <property type="term" value="F:glycosyltransferase activity"/>
    <property type="evidence" value="ECO:0007669"/>
    <property type="project" value="UniProtKB-KW"/>
</dbReference>